<evidence type="ECO:0000313" key="8">
    <source>
        <dbReference type="Proteomes" id="UP001211987"/>
    </source>
</evidence>
<evidence type="ECO:0000256" key="5">
    <source>
        <dbReference type="RuleBase" id="RU003690"/>
    </source>
</evidence>
<comment type="caution">
    <text evidence="7">The sequence shown here is derived from an EMBL/GenBank/DDBJ whole genome shotgun (WGS) entry which is preliminary data.</text>
</comment>
<dbReference type="FunFam" id="3.20.20.80:FF:000004">
    <property type="entry name" value="Beta-glucosidase 6-phospho-beta-glucosidase"/>
    <property type="match status" value="1"/>
</dbReference>
<dbReference type="AlphaFoldDB" id="A0AB35IJ35"/>
<organism evidence="7 8">
    <name type="scientific">Thomasclavelia ramosa</name>
    <dbReference type="NCBI Taxonomy" id="1547"/>
    <lineage>
        <taxon>Bacteria</taxon>
        <taxon>Bacillati</taxon>
        <taxon>Bacillota</taxon>
        <taxon>Erysipelotrichia</taxon>
        <taxon>Erysipelotrichales</taxon>
        <taxon>Coprobacillaceae</taxon>
        <taxon>Thomasclavelia</taxon>
    </lineage>
</organism>
<name>A0AB35IJ35_9FIRM</name>
<dbReference type="InterPro" id="IPR001360">
    <property type="entry name" value="Glyco_hydro_1"/>
</dbReference>
<reference evidence="7" key="1">
    <citation type="submission" date="2023-01" db="EMBL/GenBank/DDBJ databases">
        <title>Human gut microbiome strain richness.</title>
        <authorList>
            <person name="Chen-Liaw A."/>
        </authorList>
    </citation>
    <scope>NUCLEOTIDE SEQUENCE</scope>
    <source>
        <strain evidence="7">1001217st2_G6_1001217B_191108</strain>
    </source>
</reference>
<comment type="similarity">
    <text evidence="1 5">Belongs to the glycosyl hydrolase 1 family.</text>
</comment>
<dbReference type="InterPro" id="IPR033132">
    <property type="entry name" value="GH_1_N_CS"/>
</dbReference>
<dbReference type="RefSeq" id="WP_270372596.1">
    <property type="nucleotide sequence ID" value="NZ_JAQDLY010000020.1"/>
</dbReference>
<dbReference type="GO" id="GO:0008422">
    <property type="term" value="F:beta-glucosidase activity"/>
    <property type="evidence" value="ECO:0007669"/>
    <property type="project" value="TreeGrafter"/>
</dbReference>
<accession>A0AB35IJ35</accession>
<keyword evidence="2 6" id="KW-0378">Hydrolase</keyword>
<dbReference type="SUPFAM" id="SSF51445">
    <property type="entry name" value="(Trans)glycosidases"/>
    <property type="match status" value="1"/>
</dbReference>
<dbReference type="PRINTS" id="PR00131">
    <property type="entry name" value="GLHYDRLASE1"/>
</dbReference>
<sequence length="494" mass="57842">MRLFPNDFLWGGATAANQLEGAYNEGGKGLSTADMVKFVPREISCGKNTETVTYEEAIEIMNGKHDNEYYPKRWGIDFYHHYKEDIALMAEMGFRCFRMSINWTRIFPNGEEQEPNEEGLRFYDNVFDECLKYGIEPLVTLSHYETPLQLALKYNGWENRKMIEFFVHYAVTVFKRYRNKVKYWIPFNEINMSLHLPYTGGAIFIEKSQNELETIFQALHHQFIASALVAKKAREINPNFQIGSMLGMSLYYPKTNNPEDILAAQWANRVNYFFLDLLSKGEYPEYALSYMKKKNIELKMMEEDLSLLRENTVDFNSFSYYYSLCTSAHPENEEGLIAFVPENEIIDEFHPRKVRNENLEVTDWGFQIDPIGLRVAINEVWDRYHKAIIVSENGLGTYDTLTIDKKIHDDYRIKYLKEHIQQMKICIDEGVKVIGYTSWGCIDIVSAGTSERSKRYGYIYVDSDDYGHGSMKRYKKDSFYWYQKVIKTNGEDLG</sequence>
<dbReference type="PANTHER" id="PTHR10353:SF122">
    <property type="entry name" value="6-PHOSPHO-BETA-GLUCOSIDASE ASCB-RELATED"/>
    <property type="match status" value="1"/>
</dbReference>
<feature type="active site" description="Nucleophile" evidence="4">
    <location>
        <position position="392"/>
    </location>
</feature>
<evidence type="ECO:0000256" key="6">
    <source>
        <dbReference type="RuleBase" id="RU004468"/>
    </source>
</evidence>
<gene>
    <name evidence="7" type="ORF">PM738_11665</name>
</gene>
<evidence type="ECO:0000256" key="1">
    <source>
        <dbReference type="ARBA" id="ARBA00010838"/>
    </source>
</evidence>
<evidence type="ECO:0000313" key="7">
    <source>
        <dbReference type="EMBL" id="MDB7084461.1"/>
    </source>
</evidence>
<dbReference type="PROSITE" id="PS00572">
    <property type="entry name" value="GLYCOSYL_HYDROL_F1_1"/>
    <property type="match status" value="1"/>
</dbReference>
<evidence type="ECO:0000256" key="4">
    <source>
        <dbReference type="PROSITE-ProRule" id="PRU10055"/>
    </source>
</evidence>
<dbReference type="PANTHER" id="PTHR10353">
    <property type="entry name" value="GLYCOSYL HYDROLASE"/>
    <property type="match status" value="1"/>
</dbReference>
<dbReference type="Gene3D" id="3.20.20.80">
    <property type="entry name" value="Glycosidases"/>
    <property type="match status" value="1"/>
</dbReference>
<dbReference type="GO" id="GO:0016052">
    <property type="term" value="P:carbohydrate catabolic process"/>
    <property type="evidence" value="ECO:0007669"/>
    <property type="project" value="TreeGrafter"/>
</dbReference>
<keyword evidence="3 6" id="KW-0326">Glycosidase</keyword>
<protein>
    <submittedName>
        <fullName evidence="7">Family 1 glycosylhydrolase</fullName>
    </submittedName>
</protein>
<dbReference type="Proteomes" id="UP001211987">
    <property type="component" value="Unassembled WGS sequence"/>
</dbReference>
<dbReference type="Pfam" id="PF00232">
    <property type="entry name" value="Glyco_hydro_1"/>
    <property type="match status" value="1"/>
</dbReference>
<dbReference type="EMBL" id="JAQLKE010000019">
    <property type="protein sequence ID" value="MDB7084461.1"/>
    <property type="molecule type" value="Genomic_DNA"/>
</dbReference>
<evidence type="ECO:0000256" key="3">
    <source>
        <dbReference type="ARBA" id="ARBA00023295"/>
    </source>
</evidence>
<dbReference type="InterPro" id="IPR018120">
    <property type="entry name" value="Glyco_hydro_1_AS"/>
</dbReference>
<proteinExistence type="inferred from homology"/>
<dbReference type="GO" id="GO:0005829">
    <property type="term" value="C:cytosol"/>
    <property type="evidence" value="ECO:0007669"/>
    <property type="project" value="TreeGrafter"/>
</dbReference>
<dbReference type="PROSITE" id="PS00653">
    <property type="entry name" value="GLYCOSYL_HYDROL_F1_2"/>
    <property type="match status" value="1"/>
</dbReference>
<dbReference type="InterPro" id="IPR017853">
    <property type="entry name" value="GH"/>
</dbReference>
<evidence type="ECO:0000256" key="2">
    <source>
        <dbReference type="ARBA" id="ARBA00022801"/>
    </source>
</evidence>